<dbReference type="EMBL" id="MN740867">
    <property type="protein sequence ID" value="QHU15677.1"/>
    <property type="molecule type" value="Genomic_DNA"/>
</dbReference>
<name>A0A6C0KFX0_9ZZZZ</name>
<sequence>MASVTYLETLETSEKNEIKTDDSKDENHRKNAIDLFLPLHERLHSLSLYYKTEGETVGELISCIVGMYFFSKTKNLAEYIQAICSLTDIPIIYRIDCAKQLDGDIGYTLLNNMFANEIAEISALPTPLRVATIIYLMKSTKYELESSNYFCLSISDTSIDVVYRYRIIQSLEQHFKDDKFLFYVRNACNQFIDNQGNTYTYRAIACQYMFEKCTPDEPTRQRMEQFLLQIADDITIAEDTRADACDILLQNGRDESRALARNALFVLAGGEMARSNIFKNSQNVHVRSIEESVEKLVEKLSTYHPRNETVYDFDTTREKLLEKIGKTHEHREDVEGALLRIVIDRAVYGHSNMTLTTILAKMWTYIQDSEHREELEKRLVEELIESNNKCSSGYVSRIVNTLSGFDEQMSISISFEDQIIANLEGRLNACITRMEDPDEMDEILHQMTIPVIHYNLRGAFLKFFRENISFIREGMYDEFRHFMTDLDYDFYFRKAIIHYEGCY</sequence>
<reference evidence="1" key="1">
    <citation type="journal article" date="2020" name="Nature">
        <title>Giant virus diversity and host interactions through global metagenomics.</title>
        <authorList>
            <person name="Schulz F."/>
            <person name="Roux S."/>
            <person name="Paez-Espino D."/>
            <person name="Jungbluth S."/>
            <person name="Walsh D.A."/>
            <person name="Denef V.J."/>
            <person name="McMahon K.D."/>
            <person name="Konstantinidis K.T."/>
            <person name="Eloe-Fadrosh E.A."/>
            <person name="Kyrpides N.C."/>
            <person name="Woyke T."/>
        </authorList>
    </citation>
    <scope>NUCLEOTIDE SEQUENCE</scope>
    <source>
        <strain evidence="1">GVMAG-S-3300010158-109</strain>
    </source>
</reference>
<proteinExistence type="predicted"/>
<organism evidence="1">
    <name type="scientific">viral metagenome</name>
    <dbReference type="NCBI Taxonomy" id="1070528"/>
    <lineage>
        <taxon>unclassified sequences</taxon>
        <taxon>metagenomes</taxon>
        <taxon>organismal metagenomes</taxon>
    </lineage>
</organism>
<dbReference type="AlphaFoldDB" id="A0A6C0KFX0"/>
<evidence type="ECO:0000313" key="1">
    <source>
        <dbReference type="EMBL" id="QHU15677.1"/>
    </source>
</evidence>
<accession>A0A6C0KFX0</accession>
<protein>
    <submittedName>
        <fullName evidence="1">Uncharacterized protein</fullName>
    </submittedName>
</protein>